<feature type="transmembrane region" description="Helical" evidence="5">
    <location>
        <begin position="12"/>
        <end position="34"/>
    </location>
</feature>
<keyword evidence="8" id="KW-1185">Reference proteome</keyword>
<keyword evidence="5" id="KW-0812">Transmembrane</keyword>
<evidence type="ECO:0000313" key="8">
    <source>
        <dbReference type="Proteomes" id="UP001175271"/>
    </source>
</evidence>
<feature type="transmembrane region" description="Helical" evidence="5">
    <location>
        <begin position="115"/>
        <end position="139"/>
    </location>
</feature>
<keyword evidence="1" id="KW-0507">mRNA processing</keyword>
<dbReference type="Gene3D" id="1.20.140.150">
    <property type="match status" value="1"/>
</dbReference>
<evidence type="ECO:0000256" key="1">
    <source>
        <dbReference type="ARBA" id="ARBA00022664"/>
    </source>
</evidence>
<evidence type="ECO:0000256" key="5">
    <source>
        <dbReference type="SAM" id="Phobius"/>
    </source>
</evidence>
<dbReference type="InterPro" id="IPR019147">
    <property type="entry name" value="SWAP_N_domain"/>
</dbReference>
<dbReference type="AlphaFoldDB" id="A0AA39LXZ9"/>
<keyword evidence="5" id="KW-0472">Membrane</keyword>
<dbReference type="FunFam" id="1.20.140.150:FF:000039">
    <property type="entry name" value="Neuronal SYmmetry"/>
    <property type="match status" value="1"/>
</dbReference>
<reference evidence="7" key="1">
    <citation type="submission" date="2023-06" db="EMBL/GenBank/DDBJ databases">
        <title>Genomic analysis of the entomopathogenic nematode Steinernema hermaphroditum.</title>
        <authorList>
            <person name="Schwarz E.M."/>
            <person name="Heppert J.K."/>
            <person name="Baniya A."/>
            <person name="Schwartz H.T."/>
            <person name="Tan C.-H."/>
            <person name="Antoshechkin I."/>
            <person name="Sternberg P.W."/>
            <person name="Goodrich-Blair H."/>
            <person name="Dillman A.R."/>
        </authorList>
    </citation>
    <scope>NUCLEOTIDE SEQUENCE</scope>
    <source>
        <strain evidence="7">PS9179</strain>
        <tissue evidence="7">Whole animal</tissue>
    </source>
</reference>
<dbReference type="InterPro" id="IPR040397">
    <property type="entry name" value="SWAP"/>
</dbReference>
<dbReference type="GO" id="GO:0006397">
    <property type="term" value="P:mRNA processing"/>
    <property type="evidence" value="ECO:0007669"/>
    <property type="project" value="UniProtKB-KW"/>
</dbReference>
<feature type="transmembrane region" description="Helical" evidence="5">
    <location>
        <begin position="145"/>
        <end position="168"/>
    </location>
</feature>
<keyword evidence="5" id="KW-1133">Transmembrane helix</keyword>
<comment type="caution">
    <text evidence="7">The sequence shown here is derived from an EMBL/GenBank/DDBJ whole genome shotgun (WGS) entry which is preliminary data.</text>
</comment>
<name>A0AA39LXZ9_9BILA</name>
<evidence type="ECO:0000259" key="6">
    <source>
        <dbReference type="SMART" id="SM01141"/>
    </source>
</evidence>
<evidence type="ECO:0000256" key="2">
    <source>
        <dbReference type="ARBA" id="ARBA00023187"/>
    </source>
</evidence>
<evidence type="ECO:0000256" key="4">
    <source>
        <dbReference type="SAM" id="MobiDB-lite"/>
    </source>
</evidence>
<dbReference type="Pfam" id="PF07062">
    <property type="entry name" value="Clc-like"/>
    <property type="match status" value="1"/>
</dbReference>
<feature type="region of interest" description="Disordered" evidence="4">
    <location>
        <begin position="713"/>
        <end position="767"/>
    </location>
</feature>
<feature type="region of interest" description="Disordered" evidence="4">
    <location>
        <begin position="239"/>
        <end position="294"/>
    </location>
</feature>
<dbReference type="GO" id="GO:0008380">
    <property type="term" value="P:RNA splicing"/>
    <property type="evidence" value="ECO:0007669"/>
    <property type="project" value="UniProtKB-KW"/>
</dbReference>
<accession>A0AA39LXZ9</accession>
<feature type="compositionally biased region" description="Basic and acidic residues" evidence="4">
    <location>
        <begin position="723"/>
        <end position="749"/>
    </location>
</feature>
<proteinExistence type="predicted"/>
<dbReference type="Pfam" id="PF09750">
    <property type="entry name" value="DRY_EERY"/>
    <property type="match status" value="1"/>
</dbReference>
<evidence type="ECO:0000256" key="3">
    <source>
        <dbReference type="SAM" id="Coils"/>
    </source>
</evidence>
<protein>
    <recommendedName>
        <fullName evidence="6">Suppressor of white apricot N-terminal domain-containing protein</fullName>
    </recommendedName>
</protein>
<feature type="coiled-coil region" evidence="3">
    <location>
        <begin position="382"/>
        <end position="409"/>
    </location>
</feature>
<dbReference type="GO" id="GO:0016020">
    <property type="term" value="C:membrane"/>
    <property type="evidence" value="ECO:0007669"/>
    <property type="project" value="InterPro"/>
</dbReference>
<dbReference type="PANTHER" id="PTHR13161:SF4">
    <property type="entry name" value="CLK4-ASSOCIATING SERINE_ARGININE RICH PROTEIN"/>
    <property type="match status" value="1"/>
</dbReference>
<feature type="transmembrane region" description="Helical" evidence="5">
    <location>
        <begin position="189"/>
        <end position="210"/>
    </location>
</feature>
<keyword evidence="2" id="KW-0508">mRNA splicing</keyword>
<dbReference type="PANTHER" id="PTHR13161">
    <property type="entry name" value="SPLICING FACTOR SUPPRESSOR OF WHITE APRICOT"/>
    <property type="match status" value="1"/>
</dbReference>
<keyword evidence="3" id="KW-0175">Coiled coil</keyword>
<dbReference type="Proteomes" id="UP001175271">
    <property type="component" value="Unassembled WGS sequence"/>
</dbReference>
<dbReference type="InterPro" id="IPR010761">
    <property type="entry name" value="Clc_prot-like"/>
</dbReference>
<dbReference type="EMBL" id="JAUCMV010000003">
    <property type="protein sequence ID" value="KAK0414361.1"/>
    <property type="molecule type" value="Genomic_DNA"/>
</dbReference>
<evidence type="ECO:0000313" key="7">
    <source>
        <dbReference type="EMBL" id="KAK0414361.1"/>
    </source>
</evidence>
<feature type="compositionally biased region" description="Polar residues" evidence="4">
    <location>
        <begin position="252"/>
        <end position="262"/>
    </location>
</feature>
<gene>
    <name evidence="7" type="ORF">QR680_007282</name>
</gene>
<feature type="domain" description="Suppressor of white apricot N-terminal" evidence="6">
    <location>
        <begin position="442"/>
        <end position="582"/>
    </location>
</feature>
<sequence length="767" mass="87072">MASTAVKKLFLVLSILLIIVGLGFSIAGLFSPAWQVVDIREFRAEHQHGLWWDCIRSEKHVVAVGDFYEESPLHCMYKFDESASSVIENTLLNIDEDGAAGESEHHRFWAWHKAVLFFIIFSQFLAFLSICTGICAPCFPATAFVFTICLFLALLSSVIADGVFFLAANRVDNRFVQGMVGTYEQRIGYAFYLHIMGTVCWSIAFMSSLATTYKFFSGQSGSSSDVQFSAVPQRDPLLEKYTRPLPPYPHYRQTSDSSSKMSTLEALLEDDEDESQQRGRSQQTQAEEKPDPLANIVHDLRAASKSQLGDKINKLMMTFVQFLELNNAIPGRTGPTPEHIKETAEFGIKDLLFAATDVSAEFVRIGAQFQVENHDDASDKRIEELDSTIKQQEEKLEQVSQALMWHEARKQEKKVRSHMVDAVKRNERRKLYYESIRRDPEQFMQVHGRKCQIFLDPAIAQAAESSSTLRKWQGNPDVLIDRFDARSHLDYIPEVKQQHEDDWDALGMDDEETQCEYERYRVLAANEFKKVGEKQWLKEIAAKEFWAETKNKPNQRAKMEAHKKKQLTDQKAAIGFSYEGSDVVAGNTSQSRYSDESEHEDPQEEIGFDLKLDVRRMGAEDLSVLNKIGQQYRVGGTAFIKLVKLDQKEQDETAQIKEIDKAKLALSGRGAKADRAMLKKRRAEIVGKVSQNEEATTTLLSFIAKKNESKLHLQSSSSSEDEGVQHERTEFIRSFGGDRGDRSGDDSPTREVVQGPVLPSQEYRKIL</sequence>
<dbReference type="SMART" id="SM01141">
    <property type="entry name" value="DRY_EERY"/>
    <property type="match status" value="1"/>
</dbReference>
<organism evidence="7 8">
    <name type="scientific">Steinernema hermaphroditum</name>
    <dbReference type="NCBI Taxonomy" id="289476"/>
    <lineage>
        <taxon>Eukaryota</taxon>
        <taxon>Metazoa</taxon>
        <taxon>Ecdysozoa</taxon>
        <taxon>Nematoda</taxon>
        <taxon>Chromadorea</taxon>
        <taxon>Rhabditida</taxon>
        <taxon>Tylenchina</taxon>
        <taxon>Panagrolaimomorpha</taxon>
        <taxon>Strongyloidoidea</taxon>
        <taxon>Steinernematidae</taxon>
        <taxon>Steinernema</taxon>
    </lineage>
</organism>